<dbReference type="PANTHER" id="PTHR31325">
    <property type="entry name" value="OS01G0798800 PROTEIN-RELATED"/>
    <property type="match status" value="1"/>
</dbReference>
<feature type="transmembrane region" description="Helical" evidence="1">
    <location>
        <begin position="386"/>
        <end position="405"/>
    </location>
</feature>
<name>A0A8B8QJH7_9MYRT</name>
<protein>
    <submittedName>
        <fullName evidence="4">Uncharacterized protein LOC115753017</fullName>
    </submittedName>
</protein>
<dbReference type="KEGG" id="rarg:115753017"/>
<feature type="transmembrane region" description="Helical" evidence="1">
    <location>
        <begin position="138"/>
        <end position="166"/>
    </location>
</feature>
<evidence type="ECO:0000313" key="4">
    <source>
        <dbReference type="RefSeq" id="XP_030547344.1"/>
    </source>
</evidence>
<evidence type="ECO:0000259" key="2">
    <source>
        <dbReference type="Pfam" id="PF13968"/>
    </source>
</evidence>
<reference evidence="4" key="1">
    <citation type="submission" date="2025-08" db="UniProtKB">
        <authorList>
            <consortium name="RefSeq"/>
        </authorList>
    </citation>
    <scope>IDENTIFICATION</scope>
    <source>
        <tissue evidence="4">Leaf</tissue>
    </source>
</reference>
<keyword evidence="1" id="KW-0472">Membrane</keyword>
<keyword evidence="1" id="KW-0812">Transmembrane</keyword>
<dbReference type="RefSeq" id="XP_030547344.1">
    <property type="nucleotide sequence ID" value="XM_030691484.1"/>
</dbReference>
<keyword evidence="1" id="KW-1133">Transmembrane helix</keyword>
<proteinExistence type="predicted"/>
<dbReference type="Proteomes" id="UP000827889">
    <property type="component" value="Chromosome 9"/>
</dbReference>
<feature type="transmembrane region" description="Helical" evidence="1">
    <location>
        <begin position="352"/>
        <end position="374"/>
    </location>
</feature>
<feature type="transmembrane region" description="Helical" evidence="1">
    <location>
        <begin position="66"/>
        <end position="87"/>
    </location>
</feature>
<dbReference type="Pfam" id="PF13968">
    <property type="entry name" value="DUF4220"/>
    <property type="match status" value="1"/>
</dbReference>
<feature type="domain" description="DUF4220" evidence="2">
    <location>
        <begin position="73"/>
        <end position="455"/>
    </location>
</feature>
<keyword evidence="3" id="KW-1185">Reference proteome</keyword>
<evidence type="ECO:0000256" key="1">
    <source>
        <dbReference type="SAM" id="Phobius"/>
    </source>
</evidence>
<dbReference type="GeneID" id="115753017"/>
<dbReference type="InterPro" id="IPR007658">
    <property type="entry name" value="DUF594"/>
</dbReference>
<gene>
    <name evidence="4" type="primary">LOC115753017</name>
</gene>
<organism evidence="3 4">
    <name type="scientific">Rhodamnia argentea</name>
    <dbReference type="NCBI Taxonomy" id="178133"/>
    <lineage>
        <taxon>Eukaryota</taxon>
        <taxon>Viridiplantae</taxon>
        <taxon>Streptophyta</taxon>
        <taxon>Embryophyta</taxon>
        <taxon>Tracheophyta</taxon>
        <taxon>Spermatophyta</taxon>
        <taxon>Magnoliopsida</taxon>
        <taxon>eudicotyledons</taxon>
        <taxon>Gunneridae</taxon>
        <taxon>Pentapetalae</taxon>
        <taxon>rosids</taxon>
        <taxon>malvids</taxon>
        <taxon>Myrtales</taxon>
        <taxon>Myrtaceae</taxon>
        <taxon>Myrtoideae</taxon>
        <taxon>Myrteae</taxon>
        <taxon>Australasian group</taxon>
        <taxon>Rhodamnia</taxon>
    </lineage>
</organism>
<evidence type="ECO:0000313" key="3">
    <source>
        <dbReference type="Proteomes" id="UP000827889"/>
    </source>
</evidence>
<feature type="transmembrane region" description="Helical" evidence="1">
    <location>
        <begin position="35"/>
        <end position="54"/>
    </location>
</feature>
<dbReference type="OrthoDB" id="624036at2759"/>
<dbReference type="InterPro" id="IPR025315">
    <property type="entry name" value="DUF4220"/>
</dbReference>
<dbReference type="AlphaFoldDB" id="A0A8B8QJH7"/>
<dbReference type="Pfam" id="PF04578">
    <property type="entry name" value="DUF594"/>
    <property type="match status" value="1"/>
</dbReference>
<sequence>MGGLFNWIGDSMEEKCSGMTNQDPRRAKSKIEAEITKIEALLAITTAISVFLGVSGSFRRRCGNGAFAMVAFGAYTLAPALSAYTLGLIQTAPFCRLRLPVWATYLMVVLGNVDSYTAHRMEDIERWKSFKVHSTATYIMISWMIASYAFIWGDPMVCILFVVLFLKVDERARALMLASNSVMQKNFRFVADYMSTEHDSNHGDPATMRGYRYLVRVPEEATTAKCRRRAALWQDGVAPQYRQLLEVTDEVITVDQVWNCEGWLLSVSGGDRDGRLKDLCLSFSLFKFICLIFTGYSLPQQAHDKLRHLIQHMLSEENGHKRVFRIIEVELAFLFDLFYTKYPVNLRRRCTLYRLLLHPIVVVFPASILLTAIWGKVVVTNLATLLLLMSILVVELTQFGIMIFSEWANVTYICRYVCNERWRRNICVGKLIKIMCRVRLVKPWGRQLRQYSFLKSYSYSPRMCIYNRLTAGYLDQKRNGQEQIAPTNLSEQVKKAIVQSLRREHTGCLEKGRTSLRLNGWFDDLSWACNLETTTHVIMVWHIATTFCEHKKPPAGAQLSQGQMDNFGVATKLSQYLAYLVVFAPRLLPDHPCRTEYIFDCAVSEGRRLLGGSSVSMEKRIQELETVSNKNEQSIVGRGARLGMELVSRVANEEQIWKVLADFWADMMLYVAPSDDTAAHAKYLTTGGEFVSHVWVLVSHAGVTRDLRGGEQHDDPERN</sequence>
<accession>A0A8B8QJH7</accession>